<dbReference type="Pfam" id="PF01734">
    <property type="entry name" value="Patatin"/>
    <property type="match status" value="1"/>
</dbReference>
<feature type="domain" description="PNPLA" evidence="4">
    <location>
        <begin position="56"/>
        <end position="330"/>
    </location>
</feature>
<feature type="short sequence motif" description="DGA/G" evidence="2">
    <location>
        <begin position="317"/>
        <end position="319"/>
    </location>
</feature>
<dbReference type="Proteomes" id="UP001160301">
    <property type="component" value="Unassembled WGS sequence"/>
</dbReference>
<keyword evidence="2" id="KW-0442">Lipid degradation</keyword>
<protein>
    <submittedName>
        <fullName evidence="5">Patatin-like phospholipase family protein</fullName>
    </submittedName>
</protein>
<evidence type="ECO:0000313" key="6">
    <source>
        <dbReference type="Proteomes" id="UP001160301"/>
    </source>
</evidence>
<evidence type="ECO:0000313" key="5">
    <source>
        <dbReference type="EMBL" id="MDI1430684.1"/>
    </source>
</evidence>
<dbReference type="PROSITE" id="PS51257">
    <property type="entry name" value="PROKAR_LIPOPROTEIN"/>
    <property type="match status" value="1"/>
</dbReference>
<keyword evidence="1 2" id="KW-0443">Lipid metabolism</keyword>
<proteinExistence type="predicted"/>
<feature type="active site" description="Proton acceptor" evidence="2">
    <location>
        <position position="317"/>
    </location>
</feature>
<dbReference type="InterPro" id="IPR016035">
    <property type="entry name" value="Acyl_Trfase/lysoPLipase"/>
</dbReference>
<sequence>MHITTRITPLLLPGLVSACLSLPPQPPGPEQAPPTSRPPPEQPTKETPSDAHRYGLTVSGGISLGAYEAGLNWALVRGLRARRYEASELGPPATLTAVTGASAGNINALLTAISWCKVEDEEVDDNIFEQTWLDVGFERLAPESLSCSEFQEKFDPAAECKTDDVYDPDDGLLTRKALVAAERHVIATLAQGHFIKTCELPFGVTVSKETPVMTNLGKNGTHKIPTQRLAVLLQARPTSDGSSLRIQQFDRQGLAPEALFGEILRLPTAGGAVPDNTLMAVVEASSAFPIAFGPVKLHYCKPTDGPTSCTGLGKFFDGGLFDNLPIGIAMGLSGLSGRILFDPVQAEVLAGDPSLAPEFLYIDSDVVRAARPTAEIDDKKSAGWPLITSLLGNFVNVSRKYELQMLARANIPEGTARLTPVTRLVPIMGQHLAAFGAFVAKPFRQHDYYVGVYDGIYALADRRCEALKDRQGSVDEMHEQCIALTVRAFHDRLGLDGTSQGPRTASAVVRKLLRRELLRAMGSREAAESVLRRTKQLAWATEKVEGPDPWILELLEANLRLDDEMHDLRREPRDLDIAAFDQVVREVQESFSKDDSLSKSDRAFFADPDHWIQQLVKRLSIRALAVSERDGDDTGKKIFGGAGFLVHTLSEPPREFYGNATTIPHGGGLWWRMLLPYEVTARIPGGVELGLRVNRYFTSGMGMTLALRPLSCFDGTWCSDASAVGGRVGLGFLKMFHVAGIPSPLDIGGYARVLYTTPTDVENRVSGGLELGFQPFRYLRVSTELDLVNLVNGAPHSWSVRLGLADIPSLIYWGVRSF</sequence>
<feature type="compositionally biased region" description="Pro residues" evidence="3">
    <location>
        <begin position="23"/>
        <end position="42"/>
    </location>
</feature>
<dbReference type="RefSeq" id="WP_136966785.1">
    <property type="nucleotide sequence ID" value="NZ_JARZHI010000010.1"/>
</dbReference>
<feature type="compositionally biased region" description="Basic and acidic residues" evidence="3">
    <location>
        <begin position="43"/>
        <end position="53"/>
    </location>
</feature>
<feature type="active site" description="Nucleophile" evidence="2">
    <location>
        <position position="102"/>
    </location>
</feature>
<feature type="region of interest" description="Disordered" evidence="3">
    <location>
        <begin position="21"/>
        <end position="53"/>
    </location>
</feature>
<accession>A0ABT6NQU8</accession>
<dbReference type="Gene3D" id="3.40.1090.10">
    <property type="entry name" value="Cytosolic phospholipase A2 catalytic domain"/>
    <property type="match status" value="1"/>
</dbReference>
<feature type="short sequence motif" description="GXSXG" evidence="2">
    <location>
        <begin position="100"/>
        <end position="104"/>
    </location>
</feature>
<gene>
    <name evidence="5" type="ORF">QHF89_14425</name>
</gene>
<dbReference type="SUPFAM" id="SSF52151">
    <property type="entry name" value="FabD/lysophospholipase-like"/>
    <property type="match status" value="1"/>
</dbReference>
<evidence type="ECO:0000256" key="3">
    <source>
        <dbReference type="SAM" id="MobiDB-lite"/>
    </source>
</evidence>
<evidence type="ECO:0000256" key="1">
    <source>
        <dbReference type="ARBA" id="ARBA00023098"/>
    </source>
</evidence>
<reference evidence="5 6" key="1">
    <citation type="submission" date="2023-04" db="EMBL/GenBank/DDBJ databases">
        <title>The genome sequence of Polyangium sorediatum DSM14670.</title>
        <authorList>
            <person name="Zhang X."/>
        </authorList>
    </citation>
    <scope>NUCLEOTIDE SEQUENCE [LARGE SCALE GENOMIC DNA]</scope>
    <source>
        <strain evidence="5 6">DSM 14670</strain>
    </source>
</reference>
<keyword evidence="2" id="KW-0378">Hydrolase</keyword>
<organism evidence="5 6">
    <name type="scientific">Polyangium sorediatum</name>
    <dbReference type="NCBI Taxonomy" id="889274"/>
    <lineage>
        <taxon>Bacteria</taxon>
        <taxon>Pseudomonadati</taxon>
        <taxon>Myxococcota</taxon>
        <taxon>Polyangia</taxon>
        <taxon>Polyangiales</taxon>
        <taxon>Polyangiaceae</taxon>
        <taxon>Polyangium</taxon>
    </lineage>
</organism>
<name>A0ABT6NQU8_9BACT</name>
<evidence type="ECO:0000256" key="2">
    <source>
        <dbReference type="PROSITE-ProRule" id="PRU01161"/>
    </source>
</evidence>
<keyword evidence="6" id="KW-1185">Reference proteome</keyword>
<comment type="caution">
    <text evidence="2">Lacks conserved residue(s) required for the propagation of feature annotation.</text>
</comment>
<comment type="caution">
    <text evidence="5">The sequence shown here is derived from an EMBL/GenBank/DDBJ whole genome shotgun (WGS) entry which is preliminary data.</text>
</comment>
<dbReference type="InterPro" id="IPR002641">
    <property type="entry name" value="PNPLA_dom"/>
</dbReference>
<evidence type="ECO:0000259" key="4">
    <source>
        <dbReference type="PROSITE" id="PS51635"/>
    </source>
</evidence>
<dbReference type="PROSITE" id="PS51635">
    <property type="entry name" value="PNPLA"/>
    <property type="match status" value="1"/>
</dbReference>
<dbReference type="EMBL" id="JARZHI010000010">
    <property type="protein sequence ID" value="MDI1430684.1"/>
    <property type="molecule type" value="Genomic_DNA"/>
</dbReference>